<comment type="caution">
    <text evidence="2">The sequence shown here is derived from an EMBL/GenBank/DDBJ whole genome shotgun (WGS) entry which is preliminary data.</text>
</comment>
<reference evidence="2 3" key="1">
    <citation type="submission" date="2018-03" db="EMBL/GenBank/DDBJ databases">
        <title>Genomic Encyclopedia of Archaeal and Bacterial Type Strains, Phase II (KMG-II): from individual species to whole genera.</title>
        <authorList>
            <person name="Goeker M."/>
        </authorList>
    </citation>
    <scope>NUCLEOTIDE SEQUENCE [LARGE SCALE GENOMIC DNA]</scope>
    <source>
        <strain evidence="2 3">DSM 19711</strain>
    </source>
</reference>
<evidence type="ECO:0000313" key="3">
    <source>
        <dbReference type="Proteomes" id="UP000238083"/>
    </source>
</evidence>
<proteinExistence type="predicted"/>
<protein>
    <submittedName>
        <fullName evidence="2">Putative regulator of septum formation</fullName>
    </submittedName>
</protein>
<evidence type="ECO:0000313" key="2">
    <source>
        <dbReference type="EMBL" id="PRY16870.1"/>
    </source>
</evidence>
<sequence>MERVTAHRGTPARAAVPLALLTGLLTGLLTTLLTGCGAATSAGAELPTGSVAVGTCKLKTTAEEVVALSDTSPAVACSSPHTFQAYALGRLDPAVAALGPERPVSEILTARNADVCPLTVRDFLGADPLDSQWGLSVFAKYPTRAEWRRGERTVVCDLVADAPVGVVPTLGVSLEGVLRHDDSARFRLCSRDERLLTCDQPHTAERAGDVPVGATAGEEAACTANGLAYTRSAAPQGWRPTVVHRDGAAQCWLTALEGPRTGTLRGGLVAR</sequence>
<evidence type="ECO:0000259" key="1">
    <source>
        <dbReference type="Pfam" id="PF13845"/>
    </source>
</evidence>
<dbReference type="Proteomes" id="UP000238083">
    <property type="component" value="Unassembled WGS sequence"/>
</dbReference>
<dbReference type="InterPro" id="IPR026004">
    <property type="entry name" value="Septum_form"/>
</dbReference>
<dbReference type="RefSeq" id="WP_146149338.1">
    <property type="nucleotide sequence ID" value="NZ_PVZF01000003.1"/>
</dbReference>
<accession>A0A2T0R6X1</accession>
<keyword evidence="3" id="KW-1185">Reference proteome</keyword>
<organism evidence="2 3">
    <name type="scientific">Kineococcus rhizosphaerae</name>
    <dbReference type="NCBI Taxonomy" id="559628"/>
    <lineage>
        <taxon>Bacteria</taxon>
        <taxon>Bacillati</taxon>
        <taxon>Actinomycetota</taxon>
        <taxon>Actinomycetes</taxon>
        <taxon>Kineosporiales</taxon>
        <taxon>Kineosporiaceae</taxon>
        <taxon>Kineococcus</taxon>
    </lineage>
</organism>
<feature type="domain" description="Septum formation-related" evidence="1">
    <location>
        <begin position="69"/>
        <end position="215"/>
    </location>
</feature>
<dbReference type="OrthoDB" id="4486298at2"/>
<gene>
    <name evidence="2" type="ORF">CLV37_103302</name>
</gene>
<dbReference type="Pfam" id="PF13845">
    <property type="entry name" value="Septum_form"/>
    <property type="match status" value="1"/>
</dbReference>
<dbReference type="AlphaFoldDB" id="A0A2T0R6X1"/>
<dbReference type="EMBL" id="PVZF01000003">
    <property type="protein sequence ID" value="PRY16870.1"/>
    <property type="molecule type" value="Genomic_DNA"/>
</dbReference>
<name>A0A2T0R6X1_9ACTN</name>